<evidence type="ECO:0000259" key="2">
    <source>
        <dbReference type="Pfam" id="PF09429"/>
    </source>
</evidence>
<dbReference type="OrthoDB" id="205569at2759"/>
<comment type="caution">
    <text evidence="3">The sequence shown here is derived from an EMBL/GenBank/DDBJ whole genome shotgun (WGS) entry which is preliminary data.</text>
</comment>
<dbReference type="STRING" id="94130.A0A2Z6QRN9"/>
<evidence type="ECO:0000313" key="3">
    <source>
        <dbReference type="EMBL" id="GBB87714.1"/>
    </source>
</evidence>
<sequence>MVKKKSGRTLNPADAHRKAMRQKEIKKNKAERKRVRTLVMVHKDTSKLEEEIARYKSLDREKRLDKNGKAKLKDLEDKFKKILETKKAHGVNLQKEKEKSTPKEHVPVYFHPTLNPSGLPPPGVVKSEEEKEGSSEVDDSGSGHSDNGSEAEAKQESDEDIPLPPGAPPAKESDDELPELPPGPPPKKEESDDDDLPDLPPGPPPNSNIYSHSPAMARPSPTPPPFGFNHQGPPFPPPPGTFVFNSPLASQNQRQNVRPPAFASGIGPNPFSSPSAPMHSIQNQGYHSMRSMDIPHPRPPPFSSQVSHYGPPPQIPNGNNNISSRTFSQQSISNNTKTNNSQYSKAAANAATATPVIQAAPQVRNLQKELTTLVPTALLRKKAAASKPKVARPIVNAAPNIDDGLIDELSTITPTKRSASTAIPLLQEQQKSSEVDSSQLKGGITSSSAPSPAKKAKKKKADEYEKFMAEMQDLL</sequence>
<dbReference type="AlphaFoldDB" id="A0A2Z6QRN9"/>
<dbReference type="Pfam" id="PF09429">
    <property type="entry name" value="Wbp11"/>
    <property type="match status" value="1"/>
</dbReference>
<feature type="domain" description="Wbp11/ELF5/Saf1 N-terminal" evidence="2">
    <location>
        <begin position="7"/>
        <end position="82"/>
    </location>
</feature>
<reference evidence="4" key="2">
    <citation type="submission" date="2019-10" db="EMBL/GenBank/DDBJ databases">
        <title>Conservation and host-specific expression of non-tandemly repeated heterogenous ribosome RNA gene in arbuscular mycorrhizal fungi.</title>
        <authorList>
            <person name="Maeda T."/>
            <person name="Kobayashi Y."/>
            <person name="Nakagawa T."/>
            <person name="Ezawa T."/>
            <person name="Yamaguchi K."/>
            <person name="Bino T."/>
            <person name="Nishimoto Y."/>
            <person name="Shigenobu S."/>
            <person name="Kawaguchi M."/>
        </authorList>
    </citation>
    <scope>NUCLEOTIDE SEQUENCE</scope>
    <source>
        <strain evidence="4">HR1</strain>
    </source>
</reference>
<feature type="compositionally biased region" description="Polar residues" evidence="1">
    <location>
        <begin position="247"/>
        <end position="256"/>
    </location>
</feature>
<proteinExistence type="predicted"/>
<organism evidence="3 5">
    <name type="scientific">Rhizophagus clarus</name>
    <dbReference type="NCBI Taxonomy" id="94130"/>
    <lineage>
        <taxon>Eukaryota</taxon>
        <taxon>Fungi</taxon>
        <taxon>Fungi incertae sedis</taxon>
        <taxon>Mucoromycota</taxon>
        <taxon>Glomeromycotina</taxon>
        <taxon>Glomeromycetes</taxon>
        <taxon>Glomerales</taxon>
        <taxon>Glomeraceae</taxon>
        <taxon>Rhizophagus</taxon>
    </lineage>
</organism>
<dbReference type="GO" id="GO:0006396">
    <property type="term" value="P:RNA processing"/>
    <property type="evidence" value="ECO:0007669"/>
    <property type="project" value="InterPro"/>
</dbReference>
<accession>A0A2Z6QRN9</accession>
<name>A0A2Z6QRN9_9GLOM</name>
<keyword evidence="5" id="KW-1185">Reference proteome</keyword>
<dbReference type="EMBL" id="BLAL01000239">
    <property type="protein sequence ID" value="GES95073.1"/>
    <property type="molecule type" value="Genomic_DNA"/>
</dbReference>
<feature type="region of interest" description="Disordered" evidence="1">
    <location>
        <begin position="1"/>
        <end position="32"/>
    </location>
</feature>
<evidence type="ECO:0000256" key="1">
    <source>
        <dbReference type="SAM" id="MobiDB-lite"/>
    </source>
</evidence>
<feature type="region of interest" description="Disordered" evidence="1">
    <location>
        <begin position="86"/>
        <end position="346"/>
    </location>
</feature>
<evidence type="ECO:0000313" key="4">
    <source>
        <dbReference type="EMBL" id="GES95073.1"/>
    </source>
</evidence>
<feature type="region of interest" description="Disordered" evidence="1">
    <location>
        <begin position="423"/>
        <end position="461"/>
    </location>
</feature>
<reference evidence="3 5" key="1">
    <citation type="submission" date="2017-11" db="EMBL/GenBank/DDBJ databases">
        <title>The genome of Rhizophagus clarus HR1 reveals common genetic basis of auxotrophy among arbuscular mycorrhizal fungi.</title>
        <authorList>
            <person name="Kobayashi Y."/>
        </authorList>
    </citation>
    <scope>NUCLEOTIDE SEQUENCE [LARGE SCALE GENOMIC DNA]</scope>
    <source>
        <strain evidence="3 5">HR1</strain>
    </source>
</reference>
<feature type="compositionally biased region" description="Polar residues" evidence="1">
    <location>
        <begin position="270"/>
        <end position="286"/>
    </location>
</feature>
<dbReference type="EMBL" id="BEXD01000469">
    <property type="protein sequence ID" value="GBB87714.1"/>
    <property type="molecule type" value="Genomic_DNA"/>
</dbReference>
<dbReference type="InterPro" id="IPR019007">
    <property type="entry name" value="Wbp11/ELF5/Saf1_N"/>
</dbReference>
<dbReference type="Proteomes" id="UP000615446">
    <property type="component" value="Unassembled WGS sequence"/>
</dbReference>
<feature type="compositionally biased region" description="Polar residues" evidence="1">
    <location>
        <begin position="323"/>
        <end position="344"/>
    </location>
</feature>
<dbReference type="Proteomes" id="UP000247702">
    <property type="component" value="Unassembled WGS sequence"/>
</dbReference>
<protein>
    <submittedName>
        <fullName evidence="4">Formin-like protein 5</fullName>
    </submittedName>
</protein>
<feature type="compositionally biased region" description="Basic and acidic residues" evidence="1">
    <location>
        <begin position="14"/>
        <end position="28"/>
    </location>
</feature>
<feature type="compositionally biased region" description="Polar residues" evidence="1">
    <location>
        <begin position="423"/>
        <end position="440"/>
    </location>
</feature>
<gene>
    <name evidence="4" type="ORF">RCL2_002176400</name>
    <name evidence="3" type="ORF">RclHR1_01420017</name>
</gene>
<evidence type="ECO:0000313" key="5">
    <source>
        <dbReference type="Proteomes" id="UP000247702"/>
    </source>
</evidence>
<feature type="compositionally biased region" description="Basic and acidic residues" evidence="1">
    <location>
        <begin position="94"/>
        <end position="106"/>
    </location>
</feature>